<dbReference type="GO" id="GO:0016887">
    <property type="term" value="F:ATP hydrolysis activity"/>
    <property type="evidence" value="ECO:0007669"/>
    <property type="project" value="InterPro"/>
</dbReference>
<reference evidence="3" key="1">
    <citation type="submission" date="2016-11" db="EMBL/GenBank/DDBJ databases">
        <authorList>
            <person name="Varghese N."/>
            <person name="Submissions S."/>
        </authorList>
    </citation>
    <scope>NUCLEOTIDE SEQUENCE [LARGE SCALE GENOMIC DNA]</scope>
    <source>
        <strain evidence="3">DSM 26899</strain>
    </source>
</reference>
<dbReference type="InterPro" id="IPR027417">
    <property type="entry name" value="P-loop_NTPase"/>
</dbReference>
<name>A0A1M7KXN9_9FLAO</name>
<dbReference type="Pfam" id="PF13476">
    <property type="entry name" value="AAA_23"/>
    <property type="match status" value="1"/>
</dbReference>
<dbReference type="Proteomes" id="UP000184364">
    <property type="component" value="Unassembled WGS sequence"/>
</dbReference>
<dbReference type="GO" id="GO:0006302">
    <property type="term" value="P:double-strand break repair"/>
    <property type="evidence" value="ECO:0007669"/>
    <property type="project" value="InterPro"/>
</dbReference>
<dbReference type="AlphaFoldDB" id="A0A1M7KXN9"/>
<gene>
    <name evidence="2" type="ORF">SAMN05444267_10762</name>
</gene>
<dbReference type="Gene3D" id="3.40.50.300">
    <property type="entry name" value="P-loop containing nucleotide triphosphate hydrolases"/>
    <property type="match status" value="1"/>
</dbReference>
<dbReference type="OrthoDB" id="103556at2"/>
<evidence type="ECO:0000259" key="1">
    <source>
        <dbReference type="Pfam" id="PF13476"/>
    </source>
</evidence>
<keyword evidence="3" id="KW-1185">Reference proteome</keyword>
<feature type="domain" description="Rad50/SbcC-type AAA" evidence="1">
    <location>
        <begin position="2"/>
        <end position="59"/>
    </location>
</feature>
<dbReference type="EMBL" id="FRAV01000076">
    <property type="protein sequence ID" value="SHM70257.1"/>
    <property type="molecule type" value="Genomic_DNA"/>
</dbReference>
<dbReference type="InterPro" id="IPR038729">
    <property type="entry name" value="Rad50/SbcC_AAA"/>
</dbReference>
<evidence type="ECO:0000313" key="3">
    <source>
        <dbReference type="Proteomes" id="UP000184364"/>
    </source>
</evidence>
<protein>
    <submittedName>
        <fullName evidence="2">AAA domain-containing protein</fullName>
    </submittedName>
</protein>
<evidence type="ECO:0000313" key="2">
    <source>
        <dbReference type="EMBL" id="SHM70257.1"/>
    </source>
</evidence>
<dbReference type="STRING" id="1302687.SAMN05444267_10762"/>
<dbReference type="RefSeq" id="WP_073298026.1">
    <property type="nucleotide sequence ID" value="NZ_FRAV01000076.1"/>
</dbReference>
<accession>A0A1M7KXN9</accession>
<sequence>MKLKIKNILLYPLDDALDPKIIKFDEDKINVITGYSQRGKSAIISIIDYCLGSSECDIPVGTIREKVDKFAIYVMLGSQSIFLARDCPGNDNKVSDVMYMYEVQGKGDNPSLNTNEWIKDAGKYKTNREKVKNFLSVKAGFENISINDEPQKEESPANFRLCFSRKILLPIPPRYFIRQILLSINVV</sequence>
<organism evidence="2 3">
    <name type="scientific">Chryseobacterium polytrichastri</name>
    <dbReference type="NCBI Taxonomy" id="1302687"/>
    <lineage>
        <taxon>Bacteria</taxon>
        <taxon>Pseudomonadati</taxon>
        <taxon>Bacteroidota</taxon>
        <taxon>Flavobacteriia</taxon>
        <taxon>Flavobacteriales</taxon>
        <taxon>Weeksellaceae</taxon>
        <taxon>Chryseobacterium group</taxon>
        <taxon>Chryseobacterium</taxon>
    </lineage>
</organism>
<proteinExistence type="predicted"/>